<dbReference type="InterPro" id="IPR015815">
    <property type="entry name" value="HIBADH-related"/>
</dbReference>
<gene>
    <name evidence="5" type="ORF">GCM10009111_23200</name>
</gene>
<dbReference type="PANTHER" id="PTHR43060">
    <property type="entry name" value="3-HYDROXYISOBUTYRATE DEHYDROGENASE-LIKE 1, MITOCHONDRIAL-RELATED"/>
    <property type="match status" value="1"/>
</dbReference>
<evidence type="ECO:0000259" key="3">
    <source>
        <dbReference type="Pfam" id="PF03446"/>
    </source>
</evidence>
<reference evidence="5 6" key="1">
    <citation type="journal article" date="2019" name="Int. J. Syst. Evol. Microbiol.">
        <title>The Global Catalogue of Microorganisms (GCM) 10K type strain sequencing project: providing services to taxonomists for standard genome sequencing and annotation.</title>
        <authorList>
            <consortium name="The Broad Institute Genomics Platform"/>
            <consortium name="The Broad Institute Genome Sequencing Center for Infectious Disease"/>
            <person name="Wu L."/>
            <person name="Ma J."/>
        </authorList>
    </citation>
    <scope>NUCLEOTIDE SEQUENCE [LARGE SCALE GENOMIC DNA]</scope>
    <source>
        <strain evidence="5 6">JCM 15608</strain>
    </source>
</reference>
<feature type="domain" description="6-phosphogluconate dehydrogenase NADP-binding" evidence="3">
    <location>
        <begin position="2"/>
        <end position="157"/>
    </location>
</feature>
<dbReference type="InterPro" id="IPR002204">
    <property type="entry name" value="3-OH-isobutyrate_DH-rel_CS"/>
</dbReference>
<evidence type="ECO:0000313" key="5">
    <source>
        <dbReference type="EMBL" id="GAA0819301.1"/>
    </source>
</evidence>
<name>A0ABN1L904_9GAMM</name>
<dbReference type="PIRSF" id="PIRSF000103">
    <property type="entry name" value="HIBADH"/>
    <property type="match status" value="1"/>
</dbReference>
<evidence type="ECO:0000256" key="1">
    <source>
        <dbReference type="ARBA" id="ARBA00023002"/>
    </source>
</evidence>
<dbReference type="PANTHER" id="PTHR43060:SF15">
    <property type="entry name" value="3-HYDROXYISOBUTYRATE DEHYDROGENASE-LIKE 1, MITOCHONDRIAL-RELATED"/>
    <property type="match status" value="1"/>
</dbReference>
<evidence type="ECO:0000259" key="4">
    <source>
        <dbReference type="Pfam" id="PF14833"/>
    </source>
</evidence>
<keyword evidence="2" id="KW-0520">NAD</keyword>
<evidence type="ECO:0000313" key="6">
    <source>
        <dbReference type="Proteomes" id="UP001500021"/>
    </source>
</evidence>
<sequence length="287" mass="30490">MKVAFIGLGVMGYPMAGHLAKANIDVCVYNRSHEKALAWQAEFGGSVATTPALAAQGCDLVFCCVGNDDDVRQVTLGENGILAGMPQGSIFVDHTTASAELARELASVALTHGQYFLDAPVSGGQAGAENGVLTVMCGGDAATFAKAQPVMDAYARFSQLMGPVGSGQLAKMVNQICIAGVVQGLAEGFNFAEKVGLDPKALVETISKGAAGSWQMENRYQTMFAGEYDFGFAVDWMRKDLGIAFSEADKHDVALPMTKMVDGFYQEIQENGGNRWDTSSLISRFKK</sequence>
<evidence type="ECO:0000256" key="2">
    <source>
        <dbReference type="ARBA" id="ARBA00023027"/>
    </source>
</evidence>
<dbReference type="RefSeq" id="WP_215979262.1">
    <property type="nucleotide sequence ID" value="NZ_BAAAFA010000007.1"/>
</dbReference>
<dbReference type="InterPro" id="IPR029154">
    <property type="entry name" value="HIBADH-like_NADP-bd"/>
</dbReference>
<keyword evidence="1" id="KW-0560">Oxidoreductase</keyword>
<dbReference type="Pfam" id="PF14833">
    <property type="entry name" value="NAD_binding_11"/>
    <property type="match status" value="1"/>
</dbReference>
<dbReference type="PROSITE" id="PS00895">
    <property type="entry name" value="3_HYDROXYISOBUT_DH"/>
    <property type="match status" value="1"/>
</dbReference>
<dbReference type="Proteomes" id="UP001500021">
    <property type="component" value="Unassembled WGS sequence"/>
</dbReference>
<dbReference type="EMBL" id="BAAAFA010000007">
    <property type="protein sequence ID" value="GAA0819301.1"/>
    <property type="molecule type" value="Genomic_DNA"/>
</dbReference>
<proteinExistence type="predicted"/>
<dbReference type="InterPro" id="IPR006115">
    <property type="entry name" value="6PGDH_NADP-bd"/>
</dbReference>
<accession>A0ABN1L904</accession>
<comment type="caution">
    <text evidence="5">The sequence shown here is derived from an EMBL/GenBank/DDBJ whole genome shotgun (WGS) entry which is preliminary data.</text>
</comment>
<keyword evidence="6" id="KW-1185">Reference proteome</keyword>
<protein>
    <submittedName>
        <fullName evidence="5">NAD(P)-dependent oxidoreductase</fullName>
    </submittedName>
</protein>
<dbReference type="Pfam" id="PF03446">
    <property type="entry name" value="NAD_binding_2"/>
    <property type="match status" value="1"/>
</dbReference>
<feature type="domain" description="3-hydroxyisobutyrate dehydrogenase-like NAD-binding" evidence="4">
    <location>
        <begin position="165"/>
        <end position="283"/>
    </location>
</feature>
<organism evidence="5 6">
    <name type="scientific">Colwellia asteriadis</name>
    <dbReference type="NCBI Taxonomy" id="517723"/>
    <lineage>
        <taxon>Bacteria</taxon>
        <taxon>Pseudomonadati</taxon>
        <taxon>Pseudomonadota</taxon>
        <taxon>Gammaproteobacteria</taxon>
        <taxon>Alteromonadales</taxon>
        <taxon>Colwelliaceae</taxon>
        <taxon>Colwellia</taxon>
    </lineage>
</organism>